<dbReference type="EMBL" id="JABEZU010000002">
    <property type="protein sequence ID" value="NOV97071.1"/>
    <property type="molecule type" value="Genomic_DNA"/>
</dbReference>
<evidence type="ECO:0000313" key="2">
    <source>
        <dbReference type="EMBL" id="NOV97071.1"/>
    </source>
</evidence>
<dbReference type="SUPFAM" id="SSF51735">
    <property type="entry name" value="NAD(P)-binding Rossmann-fold domains"/>
    <property type="match status" value="1"/>
</dbReference>
<organism evidence="2 3">
    <name type="scientific">Isoptericola halotolerans</name>
    <dbReference type="NCBI Taxonomy" id="300560"/>
    <lineage>
        <taxon>Bacteria</taxon>
        <taxon>Bacillati</taxon>
        <taxon>Actinomycetota</taxon>
        <taxon>Actinomycetes</taxon>
        <taxon>Micrococcales</taxon>
        <taxon>Promicromonosporaceae</taxon>
        <taxon>Isoptericola</taxon>
    </lineage>
</organism>
<gene>
    <name evidence="2" type="ORF">HDG69_001646</name>
</gene>
<dbReference type="Proteomes" id="UP000757540">
    <property type="component" value="Unassembled WGS sequence"/>
</dbReference>
<dbReference type="RefSeq" id="WP_171783324.1">
    <property type="nucleotide sequence ID" value="NZ_BAAAML010000014.1"/>
</dbReference>
<evidence type="ECO:0000313" key="3">
    <source>
        <dbReference type="Proteomes" id="UP000757540"/>
    </source>
</evidence>
<name>A0ABX2A2Y5_9MICO</name>
<comment type="caution">
    <text evidence="2">The sequence shown here is derived from an EMBL/GenBank/DDBJ whole genome shotgun (WGS) entry which is preliminary data.</text>
</comment>
<accession>A0ABX2A2Y5</accession>
<sequence>MRIVVVGLSGNVGTAVLRALQAAPEVDSVLGIARRLPDRTAPPYRDAEWAALDLTDPDEESVVEGLAAHFRGADAVVHLAWLIQPNRDRDLLRRTNVDGTRRVASAVVRAGVPHLVAASSVGAYTTVDDDEPRGEDWPTTGIPTSHYSVDKAAQERVLDELERDHPEVAVARLRTALVFQGDAGHEIVRYFVGRLVPMSLLRRHRLPLLPLPAGLRVQAVHADDAAAAYVAVLRQRATGAFNIAARDVLRGSDLARLVGHGRLVELPPHLVRTALALAHSGRAVPADPGWVDMGMGVPVMDTTRATAELGWAPGRTAAEAVEEVVAGMAEGSGLGSAPMRPGPAVAVGPPALPPHEQDAAVPPGIDRHLFGLYLSEHLTGATAGLGRLERMTDAYQDTPFHADLSEITEQVRDERRLYRTLLATLGIRRRRYRQLIAGVGERVGRLKLNGRVVERSPLTMMLEVELIRSALLGKMGGWQTLQEYADDVGLDPERFADLIELAHRQIAVLDRLHEHVRERAFRTSP</sequence>
<dbReference type="PANTHER" id="PTHR43245:SF52">
    <property type="entry name" value="NAD-DEPENDENT EPIMERASE_DEHYDRATASE"/>
    <property type="match status" value="1"/>
</dbReference>
<dbReference type="Pfam" id="PF01370">
    <property type="entry name" value="Epimerase"/>
    <property type="match status" value="1"/>
</dbReference>
<dbReference type="PANTHER" id="PTHR43245">
    <property type="entry name" value="BIFUNCTIONAL POLYMYXIN RESISTANCE PROTEIN ARNA"/>
    <property type="match status" value="1"/>
</dbReference>
<dbReference type="InterPro" id="IPR001509">
    <property type="entry name" value="Epimerase_deHydtase"/>
</dbReference>
<dbReference type="Gene3D" id="3.40.50.720">
    <property type="entry name" value="NAD(P)-binding Rossmann-like Domain"/>
    <property type="match status" value="1"/>
</dbReference>
<evidence type="ECO:0000259" key="1">
    <source>
        <dbReference type="Pfam" id="PF01370"/>
    </source>
</evidence>
<protein>
    <submittedName>
        <fullName evidence="2">Nucleoside-diphosphate-sugar epimerase</fullName>
    </submittedName>
</protein>
<dbReference type="InterPro" id="IPR050177">
    <property type="entry name" value="Lipid_A_modif_metabolic_enz"/>
</dbReference>
<keyword evidence="3" id="KW-1185">Reference proteome</keyword>
<proteinExistence type="predicted"/>
<dbReference type="InterPro" id="IPR036291">
    <property type="entry name" value="NAD(P)-bd_dom_sf"/>
</dbReference>
<reference evidence="2 3" key="1">
    <citation type="submission" date="2020-05" db="EMBL/GenBank/DDBJ databases">
        <title>Genomic Encyclopedia of Type Strains, Phase III (KMG-III): the genomes of soil and plant-associated and newly described type strains.</title>
        <authorList>
            <person name="Whitman W."/>
        </authorList>
    </citation>
    <scope>NUCLEOTIDE SEQUENCE [LARGE SCALE GENOMIC DNA]</scope>
    <source>
        <strain evidence="2 3">KCTC 19046</strain>
    </source>
</reference>
<feature type="domain" description="NAD-dependent epimerase/dehydratase" evidence="1">
    <location>
        <begin position="3"/>
        <end position="244"/>
    </location>
</feature>